<dbReference type="PANTHER" id="PTHR47430:SF4">
    <property type="entry name" value="GB|AAC33480.1"/>
    <property type="match status" value="1"/>
</dbReference>
<evidence type="ECO:0000256" key="1">
    <source>
        <dbReference type="ARBA" id="ARBA00004123"/>
    </source>
</evidence>
<reference evidence="6 7" key="1">
    <citation type="submission" date="2023-01" db="EMBL/GenBank/DDBJ databases">
        <authorList>
            <person name="Kreplak J."/>
        </authorList>
    </citation>
    <scope>NUCLEOTIDE SEQUENCE [LARGE SCALE GENOMIC DNA]</scope>
</reference>
<gene>
    <name evidence="6" type="ORF">VFH_II150720</name>
</gene>
<feature type="compositionally biased region" description="Basic and acidic residues" evidence="3">
    <location>
        <begin position="93"/>
        <end position="105"/>
    </location>
</feature>
<feature type="domain" description="Myb-like" evidence="4">
    <location>
        <begin position="290"/>
        <end position="359"/>
    </location>
</feature>
<evidence type="ECO:0000256" key="2">
    <source>
        <dbReference type="ARBA" id="ARBA00023242"/>
    </source>
</evidence>
<comment type="subcellular location">
    <subcellularLocation>
        <location evidence="1">Nucleus</location>
    </subcellularLocation>
</comment>
<name>A0AAV0ZPX8_VICFA</name>
<dbReference type="PROSITE" id="PS50090">
    <property type="entry name" value="MYB_LIKE"/>
    <property type="match status" value="2"/>
</dbReference>
<keyword evidence="2" id="KW-0539">Nucleus</keyword>
<feature type="domain" description="HTH myb-type" evidence="5">
    <location>
        <begin position="247"/>
        <end position="293"/>
    </location>
</feature>
<dbReference type="Pfam" id="PF13921">
    <property type="entry name" value="Myb_DNA-bind_6"/>
    <property type="match status" value="1"/>
</dbReference>
<dbReference type="Proteomes" id="UP001157006">
    <property type="component" value="Chromosome 2"/>
</dbReference>
<feature type="compositionally biased region" description="Basic and acidic residues" evidence="3">
    <location>
        <begin position="113"/>
        <end position="138"/>
    </location>
</feature>
<evidence type="ECO:0008006" key="8">
    <source>
        <dbReference type="Google" id="ProtNLM"/>
    </source>
</evidence>
<dbReference type="SUPFAM" id="SSF46689">
    <property type="entry name" value="Homeodomain-like"/>
    <property type="match status" value="2"/>
</dbReference>
<dbReference type="InterPro" id="IPR017930">
    <property type="entry name" value="Myb_dom"/>
</dbReference>
<dbReference type="Gene3D" id="1.10.10.60">
    <property type="entry name" value="Homeodomain-like"/>
    <property type="match status" value="2"/>
</dbReference>
<dbReference type="InterPro" id="IPR009057">
    <property type="entry name" value="Homeodomain-like_sf"/>
</dbReference>
<dbReference type="InterPro" id="IPR001005">
    <property type="entry name" value="SANT/Myb"/>
</dbReference>
<dbReference type="SMART" id="SM00717">
    <property type="entry name" value="SANT"/>
    <property type="match status" value="3"/>
</dbReference>
<keyword evidence="7" id="KW-1185">Reference proteome</keyword>
<organism evidence="6 7">
    <name type="scientific">Vicia faba</name>
    <name type="common">Broad bean</name>
    <name type="synonym">Faba vulgaris</name>
    <dbReference type="NCBI Taxonomy" id="3906"/>
    <lineage>
        <taxon>Eukaryota</taxon>
        <taxon>Viridiplantae</taxon>
        <taxon>Streptophyta</taxon>
        <taxon>Embryophyta</taxon>
        <taxon>Tracheophyta</taxon>
        <taxon>Spermatophyta</taxon>
        <taxon>Magnoliopsida</taxon>
        <taxon>eudicotyledons</taxon>
        <taxon>Gunneridae</taxon>
        <taxon>Pentapetalae</taxon>
        <taxon>rosids</taxon>
        <taxon>fabids</taxon>
        <taxon>Fabales</taxon>
        <taxon>Fabaceae</taxon>
        <taxon>Papilionoideae</taxon>
        <taxon>50 kb inversion clade</taxon>
        <taxon>NPAAA clade</taxon>
        <taxon>Hologalegina</taxon>
        <taxon>IRL clade</taxon>
        <taxon>Fabeae</taxon>
        <taxon>Vicia</taxon>
    </lineage>
</organism>
<dbReference type="CDD" id="cd00167">
    <property type="entry name" value="SANT"/>
    <property type="match status" value="1"/>
</dbReference>
<dbReference type="AlphaFoldDB" id="A0AAV0ZPX8"/>
<proteinExistence type="predicted"/>
<dbReference type="EMBL" id="OX451737">
    <property type="protein sequence ID" value="CAI8598917.1"/>
    <property type="molecule type" value="Genomic_DNA"/>
</dbReference>
<feature type="domain" description="Myb-like" evidence="4">
    <location>
        <begin position="361"/>
        <end position="414"/>
    </location>
</feature>
<dbReference type="GO" id="GO:0005634">
    <property type="term" value="C:nucleus"/>
    <property type="evidence" value="ECO:0007669"/>
    <property type="project" value="UniProtKB-SubCell"/>
</dbReference>
<evidence type="ECO:0000256" key="3">
    <source>
        <dbReference type="SAM" id="MobiDB-lite"/>
    </source>
</evidence>
<feature type="region of interest" description="Disordered" evidence="3">
    <location>
        <begin position="41"/>
        <end position="80"/>
    </location>
</feature>
<sequence length="454" mass="52783">MNTLIKQSKTTKNQDGDDPCIVLGSNVVDQHLVNNNISEDVEHCKKKKKKKRSEVSKHNEFKSARCEDGDDGKKMKKKPRLIQGNMFNECNDCRSNEGEDGEQGKKLKKKEKKLSEESKHKDCNEVKSNEDGDSDQGKTTKKNQLTNKKSKPKRVTFSEQVEEFCCDGLVRGKRYTPEEDEKIRASVHDFIKFHGLGDEGVDMILHSQKHSSIRGCWKVIAEVLPERPMESVIRHARKLFETNERFKWTPYEIDFIRKAHEQNGPNWRAVADTLGKSRYQIADAWHKLKFTKRKKGQWSQEEYQTLFNLVNIDLRMRALEPYRKSKHGMLRDNICWEAIGHKLETRNSAVCCSKWYNQLTSTMVASGDWCDSDDFRLVDALYALDACSMEEVDWDELLDHRSGDVCRKRWDQMVQHIGDRVGKSFIEQVEILAKRFCPDLLEARETFDNKPVIC</sequence>
<evidence type="ECO:0000313" key="7">
    <source>
        <dbReference type="Proteomes" id="UP001157006"/>
    </source>
</evidence>
<feature type="region of interest" description="Disordered" evidence="3">
    <location>
        <begin position="93"/>
        <end position="154"/>
    </location>
</feature>
<evidence type="ECO:0000313" key="6">
    <source>
        <dbReference type="EMBL" id="CAI8598917.1"/>
    </source>
</evidence>
<evidence type="ECO:0000259" key="4">
    <source>
        <dbReference type="PROSITE" id="PS50090"/>
    </source>
</evidence>
<feature type="compositionally biased region" description="Basic and acidic residues" evidence="3">
    <location>
        <begin position="53"/>
        <end position="73"/>
    </location>
</feature>
<dbReference type="PANTHER" id="PTHR47430">
    <property type="entry name" value="GB|AAC33480.1"/>
    <property type="match status" value="1"/>
</dbReference>
<dbReference type="PROSITE" id="PS51294">
    <property type="entry name" value="HTH_MYB"/>
    <property type="match status" value="1"/>
</dbReference>
<accession>A0AAV0ZPX8</accession>
<evidence type="ECO:0000259" key="5">
    <source>
        <dbReference type="PROSITE" id="PS51294"/>
    </source>
</evidence>
<protein>
    <recommendedName>
        <fullName evidence="8">Cyclin-D-binding Myb-like transcription factor 1</fullName>
    </recommendedName>
</protein>